<dbReference type="Pfam" id="PF13527">
    <property type="entry name" value="Acetyltransf_9"/>
    <property type="match status" value="1"/>
</dbReference>
<dbReference type="OrthoDB" id="2063981at2"/>
<evidence type="ECO:0000259" key="1">
    <source>
        <dbReference type="PROSITE" id="PS51186"/>
    </source>
</evidence>
<dbReference type="EMBL" id="ABYI02000008">
    <property type="protein sequence ID" value="EEG75470.1"/>
    <property type="molecule type" value="Genomic_DNA"/>
</dbReference>
<dbReference type="GO" id="GO:0030649">
    <property type="term" value="P:aminoglycoside antibiotic catabolic process"/>
    <property type="evidence" value="ECO:0007669"/>
    <property type="project" value="TreeGrafter"/>
</dbReference>
<reference evidence="2" key="1">
    <citation type="submission" date="2009-02" db="EMBL/GenBank/DDBJ databases">
        <authorList>
            <person name="Fulton L."/>
            <person name="Clifton S."/>
            <person name="Fulton B."/>
            <person name="Xu J."/>
            <person name="Minx P."/>
            <person name="Pepin K.H."/>
            <person name="Johnson M."/>
            <person name="Bhonagiri V."/>
            <person name="Nash W.E."/>
            <person name="Mardis E.R."/>
            <person name="Wilson R.K."/>
        </authorList>
    </citation>
    <scope>NUCLEOTIDE SEQUENCE [LARGE SCALE GENOMIC DNA]</scope>
    <source>
        <strain evidence="2">DSM 15053</strain>
    </source>
</reference>
<keyword evidence="3" id="KW-1185">Reference proteome</keyword>
<evidence type="ECO:0000313" key="3">
    <source>
        <dbReference type="Proteomes" id="UP000004893"/>
    </source>
</evidence>
<dbReference type="Proteomes" id="UP000004893">
    <property type="component" value="Unassembled WGS sequence"/>
</dbReference>
<proteinExistence type="predicted"/>
<dbReference type="SUPFAM" id="SSF55729">
    <property type="entry name" value="Acyl-CoA N-acyltransferases (Nat)"/>
    <property type="match status" value="1"/>
</dbReference>
<dbReference type="SUPFAM" id="SSF55718">
    <property type="entry name" value="SCP-like"/>
    <property type="match status" value="1"/>
</dbReference>
<dbReference type="InterPro" id="IPR051554">
    <property type="entry name" value="Acetyltransferase_Eis"/>
</dbReference>
<dbReference type="eggNOG" id="COG4552">
    <property type="taxonomic scope" value="Bacteria"/>
</dbReference>
<dbReference type="Gene3D" id="3.30.1050.10">
    <property type="entry name" value="SCP2 sterol-binding domain"/>
    <property type="match status" value="1"/>
</dbReference>
<dbReference type="Gene3D" id="3.40.630.30">
    <property type="match status" value="1"/>
</dbReference>
<dbReference type="CDD" id="cd04301">
    <property type="entry name" value="NAT_SF"/>
    <property type="match status" value="1"/>
</dbReference>
<accession>C0BX62</accession>
<comment type="caution">
    <text evidence="2">The sequence shown here is derived from an EMBL/GenBank/DDBJ whole genome shotgun (WGS) entry which is preliminary data.</text>
</comment>
<dbReference type="PANTHER" id="PTHR37817">
    <property type="entry name" value="N-ACETYLTRANSFERASE EIS"/>
    <property type="match status" value="1"/>
</dbReference>
<dbReference type="RefSeq" id="WP_006441731.1">
    <property type="nucleotide sequence ID" value="NZ_CP036524.1"/>
</dbReference>
<dbReference type="STRING" id="553973.CLOHYLEM_04397"/>
<dbReference type="GO" id="GO:0034069">
    <property type="term" value="F:aminoglycoside N-acetyltransferase activity"/>
    <property type="evidence" value="ECO:0007669"/>
    <property type="project" value="TreeGrafter"/>
</dbReference>
<gene>
    <name evidence="2" type="ORF">CLOHYLEM_04397</name>
</gene>
<feature type="domain" description="N-acetyltransferase" evidence="1">
    <location>
        <begin position="1"/>
        <end position="232"/>
    </location>
</feature>
<name>C0BX62_9FIRM</name>
<dbReference type="AlphaFoldDB" id="C0BX62"/>
<protein>
    <recommendedName>
        <fullName evidence="1">N-acetyltransferase domain-containing protein</fullName>
    </recommendedName>
</protein>
<organism evidence="2 3">
    <name type="scientific">[Clostridium] hylemonae DSM 15053</name>
    <dbReference type="NCBI Taxonomy" id="553973"/>
    <lineage>
        <taxon>Bacteria</taxon>
        <taxon>Bacillati</taxon>
        <taxon>Bacillota</taxon>
        <taxon>Clostridia</taxon>
        <taxon>Lachnospirales</taxon>
        <taxon>Lachnospiraceae</taxon>
    </lineage>
</organism>
<dbReference type="PROSITE" id="PS51186">
    <property type="entry name" value="GNAT"/>
    <property type="match status" value="1"/>
</dbReference>
<sequence length="337" mass="38417">MKIRKLSREEHVLTRPLYEEVFPDDSGSFVDYYYTEKIKDNKIYVIEEDGDIQAMLHLNPYEMSVNGRRQTAHYIVAVATRAAYRRRGYMGLLLNSALKAMYEAGETFTFLMPAAEAIYLPYDFRTVYEQKRSFCACADGQRPDEACADTDIRELSYGECQELAEAANRYLESRYDVFAVRSAAYYERLKKEYGADGGKLMLYRRDGVITDCRPYVPEVETGRPLIMVRPVDARRLLMSLSLRSLTAVCFCITDPVIEDNCRCVVLTGTEHSGVMLMEGKEENSEGTIPISVLGELIFGACTAEDACRREGAHMSERMKEELNKVIPLSEIYINEVV</sequence>
<dbReference type="PANTHER" id="PTHR37817:SF1">
    <property type="entry name" value="N-ACETYLTRANSFERASE EIS"/>
    <property type="match status" value="1"/>
</dbReference>
<evidence type="ECO:0000313" key="2">
    <source>
        <dbReference type="EMBL" id="EEG75470.1"/>
    </source>
</evidence>
<dbReference type="InterPro" id="IPR000182">
    <property type="entry name" value="GNAT_dom"/>
</dbReference>
<dbReference type="InterPro" id="IPR016181">
    <property type="entry name" value="Acyl_CoA_acyltransferase"/>
</dbReference>
<dbReference type="InterPro" id="IPR036527">
    <property type="entry name" value="SCP2_sterol-bd_dom_sf"/>
</dbReference>
<dbReference type="HOGENOM" id="CLU_050659_2_0_9"/>
<reference evidence="2" key="2">
    <citation type="submission" date="2013-06" db="EMBL/GenBank/DDBJ databases">
        <title>Draft genome sequence of Clostridium hylemonae (DSM 15053).</title>
        <authorList>
            <person name="Sudarsanam P."/>
            <person name="Ley R."/>
            <person name="Guruge J."/>
            <person name="Turnbaugh P.J."/>
            <person name="Mahowald M."/>
            <person name="Liep D."/>
            <person name="Gordon J."/>
        </authorList>
    </citation>
    <scope>NUCLEOTIDE SEQUENCE</scope>
    <source>
        <strain evidence="2">DSM 15053</strain>
    </source>
</reference>